<dbReference type="GO" id="GO:0003824">
    <property type="term" value="F:catalytic activity"/>
    <property type="evidence" value="ECO:0007669"/>
    <property type="project" value="UniProtKB-ARBA"/>
</dbReference>
<protein>
    <recommendedName>
        <fullName evidence="6">TAP-like protein</fullName>
    </recommendedName>
</protein>
<name>A0A1I3PB27_9ACTN</name>
<organism evidence="4 5">
    <name type="scientific">Streptosporangium canum</name>
    <dbReference type="NCBI Taxonomy" id="324952"/>
    <lineage>
        <taxon>Bacteria</taxon>
        <taxon>Bacillati</taxon>
        <taxon>Actinomycetota</taxon>
        <taxon>Actinomycetes</taxon>
        <taxon>Streptosporangiales</taxon>
        <taxon>Streptosporangiaceae</taxon>
        <taxon>Streptosporangium</taxon>
    </lineage>
</organism>
<evidence type="ECO:0000313" key="4">
    <source>
        <dbReference type="EMBL" id="SFJ18662.1"/>
    </source>
</evidence>
<feature type="transmembrane region" description="Helical" evidence="1">
    <location>
        <begin position="156"/>
        <end position="181"/>
    </location>
</feature>
<dbReference type="Proteomes" id="UP000199111">
    <property type="component" value="Unassembled WGS sequence"/>
</dbReference>
<dbReference type="SUPFAM" id="SSF53474">
    <property type="entry name" value="alpha/beta-Hydrolases"/>
    <property type="match status" value="1"/>
</dbReference>
<keyword evidence="1" id="KW-1133">Transmembrane helix</keyword>
<dbReference type="AlphaFoldDB" id="A0A1I3PB27"/>
<feature type="transmembrane region" description="Helical" evidence="1">
    <location>
        <begin position="188"/>
        <end position="209"/>
    </location>
</feature>
<evidence type="ECO:0000259" key="2">
    <source>
        <dbReference type="Pfam" id="PF00561"/>
    </source>
</evidence>
<dbReference type="InterPro" id="IPR013595">
    <property type="entry name" value="Pept_S33_TAP-like_C"/>
</dbReference>
<evidence type="ECO:0008006" key="6">
    <source>
        <dbReference type="Google" id="ProtNLM"/>
    </source>
</evidence>
<evidence type="ECO:0000313" key="5">
    <source>
        <dbReference type="Proteomes" id="UP000199111"/>
    </source>
</evidence>
<feature type="transmembrane region" description="Helical" evidence="1">
    <location>
        <begin position="59"/>
        <end position="80"/>
    </location>
</feature>
<accession>A0A1I3PB27</accession>
<feature type="transmembrane region" description="Helical" evidence="1">
    <location>
        <begin position="19"/>
        <end position="39"/>
    </location>
</feature>
<feature type="transmembrane region" description="Helical" evidence="1">
    <location>
        <begin position="237"/>
        <end position="260"/>
    </location>
</feature>
<proteinExistence type="predicted"/>
<evidence type="ECO:0000259" key="3">
    <source>
        <dbReference type="Pfam" id="PF08386"/>
    </source>
</evidence>
<feature type="domain" description="AB hydrolase-1" evidence="2">
    <location>
        <begin position="431"/>
        <end position="528"/>
    </location>
</feature>
<dbReference type="RefSeq" id="WP_093887177.1">
    <property type="nucleotide sequence ID" value="NZ_FOQY01000007.1"/>
</dbReference>
<dbReference type="GeneID" id="96298279"/>
<gene>
    <name evidence="4" type="ORF">SAMN05216275_10725</name>
</gene>
<dbReference type="InterPro" id="IPR000073">
    <property type="entry name" value="AB_hydrolase_1"/>
</dbReference>
<dbReference type="Pfam" id="PF08386">
    <property type="entry name" value="Abhydrolase_4"/>
    <property type="match status" value="1"/>
</dbReference>
<keyword evidence="1" id="KW-0472">Membrane</keyword>
<evidence type="ECO:0000256" key="1">
    <source>
        <dbReference type="SAM" id="Phobius"/>
    </source>
</evidence>
<dbReference type="Pfam" id="PF00561">
    <property type="entry name" value="Abhydrolase_1"/>
    <property type="match status" value="1"/>
</dbReference>
<keyword evidence="5" id="KW-1185">Reference proteome</keyword>
<feature type="domain" description="Peptidase S33 tripeptidyl aminopeptidase-like C-terminal" evidence="3">
    <location>
        <begin position="645"/>
        <end position="737"/>
    </location>
</feature>
<feature type="transmembrane region" description="Helical" evidence="1">
    <location>
        <begin position="267"/>
        <end position="288"/>
    </location>
</feature>
<reference evidence="5" key="1">
    <citation type="submission" date="2016-10" db="EMBL/GenBank/DDBJ databases">
        <authorList>
            <person name="Varghese N."/>
            <person name="Submissions S."/>
        </authorList>
    </citation>
    <scope>NUCLEOTIDE SEQUENCE [LARGE SCALE GENOMIC DNA]</scope>
    <source>
        <strain evidence="5">CGMCC 4.2126</strain>
    </source>
</reference>
<feature type="transmembrane region" description="Helical" evidence="1">
    <location>
        <begin position="101"/>
        <end position="123"/>
    </location>
</feature>
<dbReference type="InterPro" id="IPR029058">
    <property type="entry name" value="AB_hydrolase_fold"/>
</dbReference>
<dbReference type="EMBL" id="FOQY01000007">
    <property type="protein sequence ID" value="SFJ18662.1"/>
    <property type="molecule type" value="Genomic_DNA"/>
</dbReference>
<keyword evidence="1" id="KW-0812">Transmembrane</keyword>
<dbReference type="Gene3D" id="3.40.50.1820">
    <property type="entry name" value="alpha/beta hydrolase"/>
    <property type="match status" value="1"/>
</dbReference>
<sequence length="743" mass="77943">MIDAIVSEWLKLRSLRSNLYLLAFSVLSVLLCAGLAFMVSRGIDNQTGDDRLRFDSIGSGLGAGLPVAYFVMGALGALSITSEHATGLIRTSLVAVPRRQLFLFAKIPPLVAVTLVAGQVLVFGMHFAAQAVLGDRAGQVLLDGRTLGASLTDPGVAAGLLVAGAAMPLVAMVGLGLGAVIRSTAGSMVTLIMILFVLPVVAQTLPGPWRARIGSFMMESLPDQIVAGEGAGILSPLAASAVLIAYPVVALTAGAVAIAVRGRGIRPLAVGGLVAALLAAVTVIPSSAAASALPWKPCGGDLECASVQVPVDWSKPSGRKVSIQIARLPAAGTHRRIGTVFSIPGGPGGSGIEDLKKKGGSFAELRRRFDVVSLAPRNTTDLGVIPFDCLRAGPWITVPADRAEYDSLAARNRASAEQCRKVDPEYFDHLDSGSVARDIEAIRVALEEERLSFVATSYGGVVATTYARLFPGGVRAMYIDGGVDHLADHATDLRLKSEMIEGQFTRFATWCASTATCALQGRDAGAVWRGLTAAADRSPVPVQGERVAYSGFDFKVAAAPDLISPGPAPDFANWQRFARAVDKAVQGDASGFADYVEQATESMKVPSFRGMNVTHCTDGLGFDGYQEFQRMKALGERLSPNFAGDELWHPLGCVGWPAPVTNPAAPMPADRLPPFLGAGTWTDHDITADIVMRVPGSSTVRYNGPGHGLYLSGNRCAIAHANRYLTSLRLPPRGTTCEPPAAG</sequence>